<dbReference type="EMBL" id="SMGO01000001">
    <property type="protein sequence ID" value="TCK85489.1"/>
    <property type="molecule type" value="Genomic_DNA"/>
</dbReference>
<dbReference type="PROSITE" id="PS51257">
    <property type="entry name" value="PROKAR_LIPOPROTEIN"/>
    <property type="match status" value="1"/>
</dbReference>
<dbReference type="SUPFAM" id="SSF50939">
    <property type="entry name" value="Sialidases"/>
    <property type="match status" value="1"/>
</dbReference>
<gene>
    <name evidence="1" type="ORF">C8N28_0797</name>
</gene>
<protein>
    <submittedName>
        <fullName evidence="1">BNR repeat protein</fullName>
    </submittedName>
</protein>
<evidence type="ECO:0000313" key="2">
    <source>
        <dbReference type="Proteomes" id="UP000294616"/>
    </source>
</evidence>
<name>A0A4R1M6S9_9SPHI</name>
<evidence type="ECO:0000313" key="1">
    <source>
        <dbReference type="EMBL" id="TCK85489.1"/>
    </source>
</evidence>
<comment type="caution">
    <text evidence="1">The sequence shown here is derived from an EMBL/GenBank/DDBJ whole genome shotgun (WGS) entry which is preliminary data.</text>
</comment>
<dbReference type="Proteomes" id="UP000294616">
    <property type="component" value="Unassembled WGS sequence"/>
</dbReference>
<keyword evidence="2" id="KW-1185">Reference proteome</keyword>
<reference evidence="1 2" key="1">
    <citation type="submission" date="2019-03" db="EMBL/GenBank/DDBJ databases">
        <title>Genomic Encyclopedia of Archaeal and Bacterial Type Strains, Phase II (KMG-II): from individual species to whole genera.</title>
        <authorList>
            <person name="Goeker M."/>
        </authorList>
    </citation>
    <scope>NUCLEOTIDE SEQUENCE [LARGE SCALE GENOMIC DNA]</scope>
    <source>
        <strain evidence="1 2">DSM 22554</strain>
    </source>
</reference>
<dbReference type="Gene3D" id="2.120.10.10">
    <property type="match status" value="1"/>
</dbReference>
<proteinExistence type="predicted"/>
<sequence>MLITVKMKHTIQLIVASFFIILLASCEQSNEKGMDIKSIDNESADAINPYLTKDQNGNIVMSWTSKDPIDSLYRLKYALYNESDNTFGEIITVPTSADLSTSPESMGKVAFKADGTIIAVFGKKIESHVNSFAGAIYYSVSTDNGKNWSAEEIIHSDTSQNTSHSFFDIETLKDGEVAAVWLDGRFSSTEKGSALFFAKTEGNIFGIDTLLDTNTCECCRTDILSDDMGNIHIAYRSIALPGGVFGKQVRDMVYLSSNDGGESFSTIKPISADNWQVEGCPHTGPSLAVINQQVNAVWFTAGGGAGLYYTSSPNLSEDFKNRSLLSANGRHPQMATFAQNKLAVVYEENAVTPSNAMEENNAHASMKMHNASMDMNMDTTEMVMEHSAMEKADKAQIVLQLIENGNKTETIKVTDGKQPNHHAVIAPINNEVLVAWIHEENGKASINYSRIF</sequence>
<accession>A0A4R1M6S9</accession>
<dbReference type="OrthoDB" id="9764969at2"/>
<dbReference type="InterPro" id="IPR036278">
    <property type="entry name" value="Sialidase_sf"/>
</dbReference>
<dbReference type="AlphaFoldDB" id="A0A4R1M6S9"/>
<dbReference type="CDD" id="cd15482">
    <property type="entry name" value="Sialidase_non-viral"/>
    <property type="match status" value="1"/>
</dbReference>
<organism evidence="1 2">
    <name type="scientific">Albibacterium bauzanense</name>
    <dbReference type="NCBI Taxonomy" id="653929"/>
    <lineage>
        <taxon>Bacteria</taxon>
        <taxon>Pseudomonadati</taxon>
        <taxon>Bacteroidota</taxon>
        <taxon>Sphingobacteriia</taxon>
        <taxon>Sphingobacteriales</taxon>
        <taxon>Sphingobacteriaceae</taxon>
        <taxon>Albibacterium</taxon>
    </lineage>
</organism>